<keyword evidence="2" id="KW-0812">Transmembrane</keyword>
<feature type="region of interest" description="Disordered" evidence="1">
    <location>
        <begin position="138"/>
        <end position="189"/>
    </location>
</feature>
<organism evidence="3 4">
    <name type="scientific">Allorhodopirellula solitaria</name>
    <dbReference type="NCBI Taxonomy" id="2527987"/>
    <lineage>
        <taxon>Bacteria</taxon>
        <taxon>Pseudomonadati</taxon>
        <taxon>Planctomycetota</taxon>
        <taxon>Planctomycetia</taxon>
        <taxon>Pirellulales</taxon>
        <taxon>Pirellulaceae</taxon>
        <taxon>Allorhodopirellula</taxon>
    </lineage>
</organism>
<feature type="transmembrane region" description="Helical" evidence="2">
    <location>
        <begin position="50"/>
        <end position="74"/>
    </location>
</feature>
<evidence type="ECO:0000256" key="2">
    <source>
        <dbReference type="SAM" id="Phobius"/>
    </source>
</evidence>
<proteinExistence type="predicted"/>
<keyword evidence="4" id="KW-1185">Reference proteome</keyword>
<dbReference type="Proteomes" id="UP000318053">
    <property type="component" value="Unassembled WGS sequence"/>
</dbReference>
<feature type="region of interest" description="Disordered" evidence="1">
    <location>
        <begin position="1"/>
        <end position="23"/>
    </location>
</feature>
<dbReference type="RefSeq" id="WP_146389691.1">
    <property type="nucleotide sequence ID" value="NZ_SJPK01000001.1"/>
</dbReference>
<feature type="compositionally biased region" description="Polar residues" evidence="1">
    <location>
        <begin position="165"/>
        <end position="175"/>
    </location>
</feature>
<comment type="caution">
    <text evidence="3">The sequence shown here is derived from an EMBL/GenBank/DDBJ whole genome shotgun (WGS) entry which is preliminary data.</text>
</comment>
<gene>
    <name evidence="3" type="ORF">CA85_05230</name>
</gene>
<reference evidence="3 4" key="1">
    <citation type="submission" date="2019-02" db="EMBL/GenBank/DDBJ databases">
        <title>Deep-cultivation of Planctomycetes and their phenomic and genomic characterization uncovers novel biology.</title>
        <authorList>
            <person name="Wiegand S."/>
            <person name="Jogler M."/>
            <person name="Boedeker C."/>
            <person name="Pinto D."/>
            <person name="Vollmers J."/>
            <person name="Rivas-Marin E."/>
            <person name="Kohn T."/>
            <person name="Peeters S.H."/>
            <person name="Heuer A."/>
            <person name="Rast P."/>
            <person name="Oberbeckmann S."/>
            <person name="Bunk B."/>
            <person name="Jeske O."/>
            <person name="Meyerdierks A."/>
            <person name="Storesund J.E."/>
            <person name="Kallscheuer N."/>
            <person name="Luecker S."/>
            <person name="Lage O.M."/>
            <person name="Pohl T."/>
            <person name="Merkel B.J."/>
            <person name="Hornburger P."/>
            <person name="Mueller R.-W."/>
            <person name="Bruemmer F."/>
            <person name="Labrenz M."/>
            <person name="Spormann A.M."/>
            <person name="Op Den Camp H."/>
            <person name="Overmann J."/>
            <person name="Amann R."/>
            <person name="Jetten M.S.M."/>
            <person name="Mascher T."/>
            <person name="Medema M.H."/>
            <person name="Devos D.P."/>
            <person name="Kaster A.-K."/>
            <person name="Ovreas L."/>
            <person name="Rohde M."/>
            <person name="Galperin M.Y."/>
            <person name="Jogler C."/>
        </authorList>
    </citation>
    <scope>NUCLEOTIDE SEQUENCE [LARGE SCALE GENOMIC DNA]</scope>
    <source>
        <strain evidence="3 4">CA85</strain>
    </source>
</reference>
<evidence type="ECO:0000256" key="1">
    <source>
        <dbReference type="SAM" id="MobiDB-lite"/>
    </source>
</evidence>
<sequence length="189" mass="20285">MPPINEFENDLKRSTPRPLSDDARAAVEARLLDAESARPRGEPRAAPSHAALIGIWASGFAIGAAAMLILAPWLGSPPEPSTPSAPIAGPRVPERDFPIAAATEEPPSDRLIAVPVAREFGRRHAGDREVLTVGRYPSVLRNHRSIPPGRRGPPADHNEAAPRNTVPSPSGSAEQMTRRELMDELLDEA</sequence>
<dbReference type="AlphaFoldDB" id="A0A5C5YK44"/>
<protein>
    <submittedName>
        <fullName evidence="3">Uncharacterized protein</fullName>
    </submittedName>
</protein>
<name>A0A5C5YK44_9BACT</name>
<dbReference type="EMBL" id="SJPK01000001">
    <property type="protein sequence ID" value="TWT75234.1"/>
    <property type="molecule type" value="Genomic_DNA"/>
</dbReference>
<keyword evidence="2" id="KW-1133">Transmembrane helix</keyword>
<feature type="compositionally biased region" description="Basic and acidic residues" evidence="1">
    <location>
        <begin position="9"/>
        <end position="23"/>
    </location>
</feature>
<dbReference type="OrthoDB" id="9850517at2"/>
<evidence type="ECO:0000313" key="3">
    <source>
        <dbReference type="EMBL" id="TWT75234.1"/>
    </source>
</evidence>
<accession>A0A5C5YK44</accession>
<evidence type="ECO:0000313" key="4">
    <source>
        <dbReference type="Proteomes" id="UP000318053"/>
    </source>
</evidence>
<keyword evidence="2" id="KW-0472">Membrane</keyword>